<evidence type="ECO:0000313" key="3">
    <source>
        <dbReference type="Proteomes" id="UP000199671"/>
    </source>
</evidence>
<reference evidence="2 3" key="1">
    <citation type="submission" date="2016-10" db="EMBL/GenBank/DDBJ databases">
        <authorList>
            <person name="de Groot N.N."/>
        </authorList>
    </citation>
    <scope>NUCLEOTIDE SEQUENCE [LARGE SCALE GENOMIC DNA]</scope>
    <source>
        <strain evidence="2 3">KPR-7B</strain>
    </source>
</reference>
<proteinExistence type="predicted"/>
<dbReference type="PROSITE" id="PS51186">
    <property type="entry name" value="GNAT"/>
    <property type="match status" value="1"/>
</dbReference>
<organism evidence="2 3">
    <name type="scientific">Actinomyces ruminicola</name>
    <dbReference type="NCBI Taxonomy" id="332524"/>
    <lineage>
        <taxon>Bacteria</taxon>
        <taxon>Bacillati</taxon>
        <taxon>Actinomycetota</taxon>
        <taxon>Actinomycetes</taxon>
        <taxon>Actinomycetales</taxon>
        <taxon>Actinomycetaceae</taxon>
        <taxon>Actinomyces</taxon>
    </lineage>
</organism>
<dbReference type="GO" id="GO:0005737">
    <property type="term" value="C:cytoplasm"/>
    <property type="evidence" value="ECO:0007669"/>
    <property type="project" value="TreeGrafter"/>
</dbReference>
<dbReference type="SUPFAM" id="SSF55729">
    <property type="entry name" value="Acyl-CoA N-acyltransferases (Nat)"/>
    <property type="match status" value="1"/>
</dbReference>
<dbReference type="CDD" id="cd04301">
    <property type="entry name" value="NAT_SF"/>
    <property type="match status" value="1"/>
</dbReference>
<dbReference type="InterPro" id="IPR000182">
    <property type="entry name" value="GNAT_dom"/>
</dbReference>
<sequence length="167" mass="18702">MPVNLHALAEHHIPQVLEACHDWEELAQHGPPYWRPRSSAELRRKIVDAAGPQLAQAYSFVLADDSQLVGETSIHAIDWRNRVAQVGICIWRPEDRRRGYGRAGAEAAISWALDELGLLRLEAWILATNKASQELFAGLDFAYEGTLAGRYQHGGVRHDVVVYGLTR</sequence>
<dbReference type="Gene3D" id="3.40.630.30">
    <property type="match status" value="1"/>
</dbReference>
<dbReference type="OrthoDB" id="5191051at2"/>
<dbReference type="Pfam" id="PF13302">
    <property type="entry name" value="Acetyltransf_3"/>
    <property type="match status" value="1"/>
</dbReference>
<dbReference type="InterPro" id="IPR016181">
    <property type="entry name" value="Acyl_CoA_acyltransferase"/>
</dbReference>
<dbReference type="InterPro" id="IPR051908">
    <property type="entry name" value="Ribosomal_N-acetyltransferase"/>
</dbReference>
<dbReference type="GO" id="GO:0008999">
    <property type="term" value="F:protein-N-terminal-alanine acetyltransferase activity"/>
    <property type="evidence" value="ECO:0007669"/>
    <property type="project" value="TreeGrafter"/>
</dbReference>
<dbReference type="PANTHER" id="PTHR43441">
    <property type="entry name" value="RIBOSOMAL-PROTEIN-SERINE ACETYLTRANSFERASE"/>
    <property type="match status" value="1"/>
</dbReference>
<dbReference type="Proteomes" id="UP000199671">
    <property type="component" value="Unassembled WGS sequence"/>
</dbReference>
<dbReference type="PANTHER" id="PTHR43441:SF10">
    <property type="entry name" value="ACETYLTRANSFERASE"/>
    <property type="match status" value="1"/>
</dbReference>
<accession>A0A1G9VYU7</accession>
<protein>
    <submittedName>
        <fullName evidence="2">Protein N-acetyltransferase, RimJ/RimL family</fullName>
    </submittedName>
</protein>
<feature type="domain" description="N-acetyltransferase" evidence="1">
    <location>
        <begin position="3"/>
        <end position="167"/>
    </location>
</feature>
<dbReference type="GO" id="GO:1990189">
    <property type="term" value="F:protein N-terminal-serine acetyltransferase activity"/>
    <property type="evidence" value="ECO:0007669"/>
    <property type="project" value="TreeGrafter"/>
</dbReference>
<dbReference type="EMBL" id="FNHU01000006">
    <property type="protein sequence ID" value="SDM77107.1"/>
    <property type="molecule type" value="Genomic_DNA"/>
</dbReference>
<keyword evidence="2" id="KW-0808">Transferase</keyword>
<dbReference type="RefSeq" id="WP_092610017.1">
    <property type="nucleotide sequence ID" value="NZ_FNHU01000006.1"/>
</dbReference>
<gene>
    <name evidence="2" type="ORF">SAMN04487766_106188</name>
</gene>
<evidence type="ECO:0000259" key="1">
    <source>
        <dbReference type="PROSITE" id="PS51186"/>
    </source>
</evidence>
<dbReference type="AlphaFoldDB" id="A0A1G9VYU7"/>
<evidence type="ECO:0000313" key="2">
    <source>
        <dbReference type="EMBL" id="SDM77107.1"/>
    </source>
</evidence>
<name>A0A1G9VYU7_9ACTO</name>